<dbReference type="AlphaFoldDB" id="A0AAV3S3P1"/>
<comment type="caution">
    <text evidence="1">The sequence shown here is derived from an EMBL/GenBank/DDBJ whole genome shotgun (WGS) entry which is preliminary data.</text>
</comment>
<proteinExistence type="predicted"/>
<evidence type="ECO:0000313" key="2">
    <source>
        <dbReference type="Proteomes" id="UP001454036"/>
    </source>
</evidence>
<organism evidence="1 2">
    <name type="scientific">Lithospermum erythrorhizon</name>
    <name type="common">Purple gromwell</name>
    <name type="synonym">Lithospermum officinale var. erythrorhizon</name>
    <dbReference type="NCBI Taxonomy" id="34254"/>
    <lineage>
        <taxon>Eukaryota</taxon>
        <taxon>Viridiplantae</taxon>
        <taxon>Streptophyta</taxon>
        <taxon>Embryophyta</taxon>
        <taxon>Tracheophyta</taxon>
        <taxon>Spermatophyta</taxon>
        <taxon>Magnoliopsida</taxon>
        <taxon>eudicotyledons</taxon>
        <taxon>Gunneridae</taxon>
        <taxon>Pentapetalae</taxon>
        <taxon>asterids</taxon>
        <taxon>lamiids</taxon>
        <taxon>Boraginales</taxon>
        <taxon>Boraginaceae</taxon>
        <taxon>Boraginoideae</taxon>
        <taxon>Lithospermeae</taxon>
        <taxon>Lithospermum</taxon>
    </lineage>
</organism>
<dbReference type="Proteomes" id="UP001454036">
    <property type="component" value="Unassembled WGS sequence"/>
</dbReference>
<sequence>MDSSKSIGEAEECQSSESGWKMYLEVDEEVEEESYDKTFNDYGKDYDSDDSMVSDASSRSFESTKIGNGKYFDQNKVVRSHGLKYKEPVDDVPVKKDMYGTWKNQHLGAKN</sequence>
<accession>A0AAV3S3P1</accession>
<evidence type="ECO:0000313" key="1">
    <source>
        <dbReference type="EMBL" id="GAA0187442.1"/>
    </source>
</evidence>
<name>A0AAV3S3P1_LITER</name>
<dbReference type="EMBL" id="BAABME010014715">
    <property type="protein sequence ID" value="GAA0187442.1"/>
    <property type="molecule type" value="Genomic_DNA"/>
</dbReference>
<reference evidence="1 2" key="1">
    <citation type="submission" date="2024-01" db="EMBL/GenBank/DDBJ databases">
        <title>The complete chloroplast genome sequence of Lithospermum erythrorhizon: insights into the phylogenetic relationship among Boraginaceae species and the maternal lineages of purple gromwells.</title>
        <authorList>
            <person name="Okada T."/>
            <person name="Watanabe K."/>
        </authorList>
    </citation>
    <scope>NUCLEOTIDE SEQUENCE [LARGE SCALE GENOMIC DNA]</scope>
</reference>
<gene>
    <name evidence="1" type="ORF">LIER_34730</name>
</gene>
<keyword evidence="2" id="KW-1185">Reference proteome</keyword>
<protein>
    <submittedName>
        <fullName evidence="1">Uncharacterized protein</fullName>
    </submittedName>
</protein>